<feature type="domain" description="Beta-lactamase-related" evidence="4">
    <location>
        <begin position="1"/>
        <end position="199"/>
    </location>
</feature>
<dbReference type="EC" id="3.-.-.-" evidence="5"/>
<dbReference type="InterPro" id="IPR011990">
    <property type="entry name" value="TPR-like_helical_dom_sf"/>
</dbReference>
<keyword evidence="5" id="KW-0378">Hydrolase</keyword>
<evidence type="ECO:0000256" key="1">
    <source>
        <dbReference type="ARBA" id="ARBA00004370"/>
    </source>
</evidence>
<reference evidence="6" key="1">
    <citation type="journal article" date="2019" name="Int. J. Syst. Evol. Microbiol.">
        <title>The Global Catalogue of Microorganisms (GCM) 10K type strain sequencing project: providing services to taxonomists for standard genome sequencing and annotation.</title>
        <authorList>
            <consortium name="The Broad Institute Genomics Platform"/>
            <consortium name="The Broad Institute Genome Sequencing Center for Infectious Disease"/>
            <person name="Wu L."/>
            <person name="Ma J."/>
        </authorList>
    </citation>
    <scope>NUCLEOTIDE SEQUENCE [LARGE SCALE GENOMIC DNA]</scope>
    <source>
        <strain evidence="6">KCTC 52277</strain>
    </source>
</reference>
<keyword evidence="6" id="KW-1185">Reference proteome</keyword>
<dbReference type="Proteomes" id="UP001595621">
    <property type="component" value="Unassembled WGS sequence"/>
</dbReference>
<dbReference type="InterPro" id="IPR050491">
    <property type="entry name" value="AmpC-like"/>
</dbReference>
<dbReference type="Pfam" id="PF00144">
    <property type="entry name" value="Beta-lactamase"/>
    <property type="match status" value="1"/>
</dbReference>
<name>A0ABV7GE11_9GAMM</name>
<evidence type="ECO:0000256" key="3">
    <source>
        <dbReference type="PROSITE-ProRule" id="PRU00339"/>
    </source>
</evidence>
<dbReference type="Gene3D" id="3.40.710.10">
    <property type="entry name" value="DD-peptidase/beta-lactamase superfamily"/>
    <property type="match status" value="1"/>
</dbReference>
<dbReference type="SUPFAM" id="SSF48452">
    <property type="entry name" value="TPR-like"/>
    <property type="match status" value="1"/>
</dbReference>
<keyword evidence="2" id="KW-0472">Membrane</keyword>
<comment type="subcellular location">
    <subcellularLocation>
        <location evidence="1">Membrane</location>
    </subcellularLocation>
</comment>
<organism evidence="5 6">
    <name type="scientific">Shewanella submarina</name>
    <dbReference type="NCBI Taxonomy" id="2016376"/>
    <lineage>
        <taxon>Bacteria</taxon>
        <taxon>Pseudomonadati</taxon>
        <taxon>Pseudomonadota</taxon>
        <taxon>Gammaproteobacteria</taxon>
        <taxon>Alteromonadales</taxon>
        <taxon>Shewanellaceae</taxon>
        <taxon>Shewanella</taxon>
    </lineage>
</organism>
<keyword evidence="3" id="KW-0802">TPR repeat</keyword>
<feature type="repeat" description="TPR" evidence="3">
    <location>
        <begin position="334"/>
        <end position="367"/>
    </location>
</feature>
<proteinExistence type="predicted"/>
<dbReference type="PANTHER" id="PTHR46825">
    <property type="entry name" value="D-ALANYL-D-ALANINE-CARBOXYPEPTIDASE/ENDOPEPTIDASE AMPH"/>
    <property type="match status" value="1"/>
</dbReference>
<gene>
    <name evidence="5" type="ORF">ACFOE0_10695</name>
</gene>
<dbReference type="PROSITE" id="PS50005">
    <property type="entry name" value="TPR"/>
    <property type="match status" value="1"/>
</dbReference>
<dbReference type="InterPro" id="IPR012338">
    <property type="entry name" value="Beta-lactam/transpept-like"/>
</dbReference>
<evidence type="ECO:0000256" key="2">
    <source>
        <dbReference type="ARBA" id="ARBA00023136"/>
    </source>
</evidence>
<evidence type="ECO:0000313" key="5">
    <source>
        <dbReference type="EMBL" id="MFC3138653.1"/>
    </source>
</evidence>
<comment type="caution">
    <text evidence="5">The sequence shown here is derived from an EMBL/GenBank/DDBJ whole genome shotgun (WGS) entry which is preliminary data.</text>
</comment>
<evidence type="ECO:0000259" key="4">
    <source>
        <dbReference type="Pfam" id="PF00144"/>
    </source>
</evidence>
<dbReference type="RefSeq" id="WP_346347857.1">
    <property type="nucleotide sequence ID" value="NZ_JAKILF010000003.1"/>
</dbReference>
<dbReference type="InterPro" id="IPR001466">
    <property type="entry name" value="Beta-lactam-related"/>
</dbReference>
<sequence length="381" mass="43143">MGSIQKDLTAMLVLQAYDKGLLNPEDTLDKFSLEFTDPRAMNITIRQLLEHRSGFADIFTAEYRSNPSRYTNISEKMEILRPRPLLFEPGTDRKYSNYGYIVLGAVLEKVTKQDYWTLLEKSVLHPSRGSLETKQSGHDFVALPYHFNYAGKRQLVDPSMLEHKTPDGGGELTVYELYAVYQQLFNQKKLLSDSSLQIFRMLQKDQGQWLAFGGGLGVSTAVEIDFTNDVWIFVLANTDRLVAEELSSRLRSLALSGQITKVQSPATLFAYQQFQELGGKLFGMQFEAVYKNAGYQTFIGKTITDLARELIAAGKAEDSIYFFKYLTNRFPEHAAVYDGLAYGYFSAGRFDDAKAAFAKAKALNPHYDSQFNASNYEAEYQ</sequence>
<dbReference type="GO" id="GO:0016787">
    <property type="term" value="F:hydrolase activity"/>
    <property type="evidence" value="ECO:0007669"/>
    <property type="project" value="UniProtKB-KW"/>
</dbReference>
<dbReference type="PANTHER" id="PTHR46825:SF11">
    <property type="entry name" value="PENICILLIN-BINDING PROTEIN 4"/>
    <property type="match status" value="1"/>
</dbReference>
<dbReference type="Gene3D" id="1.25.40.10">
    <property type="entry name" value="Tetratricopeptide repeat domain"/>
    <property type="match status" value="1"/>
</dbReference>
<dbReference type="SUPFAM" id="SSF56601">
    <property type="entry name" value="beta-lactamase/transpeptidase-like"/>
    <property type="match status" value="1"/>
</dbReference>
<protein>
    <submittedName>
        <fullName evidence="5">Serine hydrolase domain-containing protein</fullName>
        <ecNumber evidence="5">3.-.-.-</ecNumber>
    </submittedName>
</protein>
<accession>A0ABV7GE11</accession>
<evidence type="ECO:0000313" key="6">
    <source>
        <dbReference type="Proteomes" id="UP001595621"/>
    </source>
</evidence>
<dbReference type="EMBL" id="JBHRTD010000012">
    <property type="protein sequence ID" value="MFC3138653.1"/>
    <property type="molecule type" value="Genomic_DNA"/>
</dbReference>
<dbReference type="InterPro" id="IPR019734">
    <property type="entry name" value="TPR_rpt"/>
</dbReference>